<feature type="compositionally biased region" description="Polar residues" evidence="1">
    <location>
        <begin position="119"/>
        <end position="134"/>
    </location>
</feature>
<feature type="compositionally biased region" description="Pro residues" evidence="1">
    <location>
        <begin position="135"/>
        <end position="149"/>
    </location>
</feature>
<dbReference type="Proteomes" id="UP000327011">
    <property type="component" value="Unassembled WGS sequence"/>
</dbReference>
<feature type="region of interest" description="Disordered" evidence="1">
    <location>
        <begin position="83"/>
        <end position="224"/>
    </location>
</feature>
<evidence type="ECO:0000256" key="2">
    <source>
        <dbReference type="SAM" id="Phobius"/>
    </source>
</evidence>
<keyword evidence="2" id="KW-0812">Transmembrane</keyword>
<feature type="transmembrane region" description="Helical" evidence="2">
    <location>
        <begin position="50"/>
        <end position="72"/>
    </location>
</feature>
<dbReference type="EMBL" id="VYTZ01000010">
    <property type="protein sequence ID" value="KAA9375788.1"/>
    <property type="molecule type" value="Genomic_DNA"/>
</dbReference>
<evidence type="ECO:0000313" key="4">
    <source>
        <dbReference type="Proteomes" id="UP000327011"/>
    </source>
</evidence>
<organism evidence="3 4">
    <name type="scientific">Microbispora cellulosiformans</name>
    <dbReference type="NCBI Taxonomy" id="2614688"/>
    <lineage>
        <taxon>Bacteria</taxon>
        <taxon>Bacillati</taxon>
        <taxon>Actinomycetota</taxon>
        <taxon>Actinomycetes</taxon>
        <taxon>Streptosporangiales</taxon>
        <taxon>Streptosporangiaceae</taxon>
        <taxon>Microbispora</taxon>
    </lineage>
</organism>
<feature type="compositionally biased region" description="Low complexity" evidence="1">
    <location>
        <begin position="103"/>
        <end position="114"/>
    </location>
</feature>
<proteinExistence type="predicted"/>
<gene>
    <name evidence="3" type="ORF">F5972_26755</name>
</gene>
<name>A0A5J5JWV5_9ACTN</name>
<keyword evidence="2" id="KW-0472">Membrane</keyword>
<feature type="compositionally biased region" description="Low complexity" evidence="1">
    <location>
        <begin position="169"/>
        <end position="216"/>
    </location>
</feature>
<keyword evidence="4" id="KW-1185">Reference proteome</keyword>
<sequence>MTFPSDDEYGESLRRALRAEADSVVPSPEGLDIIRRRIDQRGLRGLRNVLWLRVGAAAAGAVLAAGAVVMLVPGLREQVADRTGIADVGDTREQEPQSSTWTRPPAGGAPSRPGVVIIVTTTPSPSHGRTSPSPSHRPGPATKPSPSPSDPCASPPARAGVVDPEPTLPATCPPVQTAQPAPPSATHTTAPSSAPPTATATPSATPSAPPTETVTPNAADTPTP</sequence>
<accession>A0A5J5JWV5</accession>
<evidence type="ECO:0000313" key="3">
    <source>
        <dbReference type="EMBL" id="KAA9375788.1"/>
    </source>
</evidence>
<comment type="caution">
    <text evidence="3">The sequence shown here is derived from an EMBL/GenBank/DDBJ whole genome shotgun (WGS) entry which is preliminary data.</text>
</comment>
<evidence type="ECO:0000256" key="1">
    <source>
        <dbReference type="SAM" id="MobiDB-lite"/>
    </source>
</evidence>
<reference evidence="3 4" key="1">
    <citation type="submission" date="2019-09" db="EMBL/GenBank/DDBJ databases">
        <title>Screening of Novel Bioactive Compounds from Soil-Associated.</title>
        <authorList>
            <person name="Gong X."/>
        </authorList>
    </citation>
    <scope>NUCLEOTIDE SEQUENCE [LARGE SCALE GENOMIC DNA]</scope>
    <source>
        <strain evidence="3 4">Gxj-6</strain>
    </source>
</reference>
<protein>
    <submittedName>
        <fullName evidence="3">Uncharacterized protein</fullName>
    </submittedName>
</protein>
<dbReference type="RefSeq" id="WP_150937071.1">
    <property type="nucleotide sequence ID" value="NZ_VYTZ01000010.1"/>
</dbReference>
<dbReference type="AlphaFoldDB" id="A0A5J5JWV5"/>
<keyword evidence="2" id="KW-1133">Transmembrane helix</keyword>